<feature type="active site" description="Charge relay system" evidence="5">
    <location>
        <position position="446"/>
    </location>
</feature>
<keyword evidence="6" id="KW-0732">Signal</keyword>
<feature type="domain" description="Peptidase S8/S53" evidence="7">
    <location>
        <begin position="409"/>
        <end position="646"/>
    </location>
</feature>
<comment type="similarity">
    <text evidence="1 5">Belongs to the peptidase S8 family.</text>
</comment>
<dbReference type="InterPro" id="IPR022398">
    <property type="entry name" value="Peptidase_S8_His-AS"/>
</dbReference>
<evidence type="ECO:0000256" key="5">
    <source>
        <dbReference type="PROSITE-ProRule" id="PRU01240"/>
    </source>
</evidence>
<dbReference type="Gene3D" id="3.40.50.200">
    <property type="entry name" value="Peptidase S8/S53 domain"/>
    <property type="match status" value="1"/>
</dbReference>
<protein>
    <submittedName>
        <fullName evidence="8">Peptidase S8</fullName>
    </submittedName>
</protein>
<feature type="active site" description="Charge relay system" evidence="5">
    <location>
        <position position="415"/>
    </location>
</feature>
<dbReference type="InterPro" id="IPR050131">
    <property type="entry name" value="Peptidase_S8_subtilisin-like"/>
</dbReference>
<comment type="caution">
    <text evidence="8">The sequence shown here is derived from an EMBL/GenBank/DDBJ whole genome shotgun (WGS) entry which is preliminary data.</text>
</comment>
<organism evidence="8 9">
    <name type="scientific">Seongchinamella sediminis</name>
    <dbReference type="NCBI Taxonomy" id="2283635"/>
    <lineage>
        <taxon>Bacteria</taxon>
        <taxon>Pseudomonadati</taxon>
        <taxon>Pseudomonadota</taxon>
        <taxon>Gammaproteobacteria</taxon>
        <taxon>Cellvibrionales</taxon>
        <taxon>Halieaceae</taxon>
        <taxon>Seongchinamella</taxon>
    </lineage>
</organism>
<dbReference type="PRINTS" id="PR00723">
    <property type="entry name" value="SUBTILISIN"/>
</dbReference>
<dbReference type="Proteomes" id="UP000265509">
    <property type="component" value="Unassembled WGS sequence"/>
</dbReference>
<keyword evidence="9" id="KW-1185">Reference proteome</keyword>
<evidence type="ECO:0000313" key="8">
    <source>
        <dbReference type="EMBL" id="RLQ20168.1"/>
    </source>
</evidence>
<dbReference type="AlphaFoldDB" id="A0A3L7DRP9"/>
<evidence type="ECO:0000256" key="1">
    <source>
        <dbReference type="ARBA" id="ARBA00011073"/>
    </source>
</evidence>
<evidence type="ECO:0000256" key="6">
    <source>
        <dbReference type="SAM" id="SignalP"/>
    </source>
</evidence>
<dbReference type="SUPFAM" id="SSF52743">
    <property type="entry name" value="Subtilisin-like"/>
    <property type="match status" value="1"/>
</dbReference>
<dbReference type="OrthoDB" id="5405281at2"/>
<sequence>MLSFKLLITLTIIRSFARSAVAATVLGLCMLGAGIVQAQVPGVLTGTEVEEQVEDDIEDEVEDSVNDSVADATDEDVQESVEDAVEEAVEDGLTLGVDINIGNQVEDQVEDQVEETVEETIEDESEQIAEETVEDLVEETVEEQITETVTEDVEQNVDETVEDAVEETVAQNVEDSVQDQVEESVQEEVAHNVEETVEDGVEEQVEAGLESSVEENVAQNVEAGVESSVEESVAQTVEAGVESSVEENVAQTVAAGVESSVEDTIAQTVEMSAEVQVADSVEERFENQIDDILDTLESDLEVDEDRIAREQWLVMAEPEVFEELAEKGYLFDTVTDLPALGMRLAEVAGPSSFDITEVRRGVLDVVGKDRAEVDLNHIYTAGTELVATETGIAPRQALSLPESRAANAPRIGMIDSRVDVSHPALALASIESRSFVSRDGQLPDFHGTAIASIIAANDVDYQGLMPDAQLYAAAVFEQDEERGEIASTVSLLRALDWLISSEVDVVNISLAGPPNRLLETALKRAASQQVLVMAAAGNGGPVAQPMYPAAYESVVAVTAVDEGRQVFRLANRGTYLDIAAPGVGLLHARAGGGYVASSGTSFAVPFAATAAARLLSEQPGVDVMTLLYRSAEDLGPPGRDEIYGHGLLRLTGI</sequence>
<dbReference type="InterPro" id="IPR015500">
    <property type="entry name" value="Peptidase_S8_subtilisin-rel"/>
</dbReference>
<dbReference type="PROSITE" id="PS00137">
    <property type="entry name" value="SUBTILASE_HIS"/>
    <property type="match status" value="1"/>
</dbReference>
<gene>
    <name evidence="8" type="ORF">DWB85_19070</name>
</gene>
<dbReference type="PANTHER" id="PTHR43806:SF11">
    <property type="entry name" value="CEREVISIN-RELATED"/>
    <property type="match status" value="1"/>
</dbReference>
<dbReference type="CDD" id="cd05561">
    <property type="entry name" value="Peptidases_S8_4"/>
    <property type="match status" value="1"/>
</dbReference>
<dbReference type="Pfam" id="PF00082">
    <property type="entry name" value="Peptidase_S8"/>
    <property type="match status" value="1"/>
</dbReference>
<evidence type="ECO:0000256" key="3">
    <source>
        <dbReference type="ARBA" id="ARBA00022801"/>
    </source>
</evidence>
<evidence type="ECO:0000256" key="2">
    <source>
        <dbReference type="ARBA" id="ARBA00022670"/>
    </source>
</evidence>
<dbReference type="GO" id="GO:0006508">
    <property type="term" value="P:proteolysis"/>
    <property type="evidence" value="ECO:0007669"/>
    <property type="project" value="UniProtKB-KW"/>
</dbReference>
<name>A0A3L7DRP9_9GAMM</name>
<dbReference type="InterPro" id="IPR000209">
    <property type="entry name" value="Peptidase_S8/S53_dom"/>
</dbReference>
<reference evidence="8 9" key="1">
    <citation type="submission" date="2018-07" db="EMBL/GenBank/DDBJ databases">
        <title>Halioglobus sp. genome submission.</title>
        <authorList>
            <person name="Ye M.-Q."/>
            <person name="Du Z.-J."/>
        </authorList>
    </citation>
    <scope>NUCLEOTIDE SEQUENCE [LARGE SCALE GENOMIC DNA]</scope>
    <source>
        <strain evidence="8 9">U0301</strain>
    </source>
</reference>
<keyword evidence="2 5" id="KW-0645">Protease</keyword>
<accession>A0A3L7DRP9</accession>
<feature type="chain" id="PRO_5017978914" evidence="6">
    <location>
        <begin position="39"/>
        <end position="653"/>
    </location>
</feature>
<proteinExistence type="inferred from homology"/>
<feature type="signal peptide" evidence="6">
    <location>
        <begin position="1"/>
        <end position="38"/>
    </location>
</feature>
<dbReference type="GO" id="GO:0004252">
    <property type="term" value="F:serine-type endopeptidase activity"/>
    <property type="evidence" value="ECO:0007669"/>
    <property type="project" value="UniProtKB-UniRule"/>
</dbReference>
<keyword evidence="4 5" id="KW-0720">Serine protease</keyword>
<dbReference type="PANTHER" id="PTHR43806">
    <property type="entry name" value="PEPTIDASE S8"/>
    <property type="match status" value="1"/>
</dbReference>
<keyword evidence="3 5" id="KW-0378">Hydrolase</keyword>
<evidence type="ECO:0000313" key="9">
    <source>
        <dbReference type="Proteomes" id="UP000265509"/>
    </source>
</evidence>
<evidence type="ECO:0000259" key="7">
    <source>
        <dbReference type="Pfam" id="PF00082"/>
    </source>
</evidence>
<feature type="active site" description="Charge relay system" evidence="5">
    <location>
        <position position="601"/>
    </location>
</feature>
<dbReference type="PROSITE" id="PS51892">
    <property type="entry name" value="SUBTILASE"/>
    <property type="match status" value="1"/>
</dbReference>
<evidence type="ECO:0000256" key="4">
    <source>
        <dbReference type="ARBA" id="ARBA00022825"/>
    </source>
</evidence>
<dbReference type="EMBL" id="QRAN01000044">
    <property type="protein sequence ID" value="RLQ20168.1"/>
    <property type="molecule type" value="Genomic_DNA"/>
</dbReference>
<dbReference type="InterPro" id="IPR036852">
    <property type="entry name" value="Peptidase_S8/S53_dom_sf"/>
</dbReference>